<reference evidence="2" key="2">
    <citation type="submission" date="2020-11" db="EMBL/GenBank/DDBJ databases">
        <authorList>
            <person name="McCartney M.A."/>
            <person name="Auch B."/>
            <person name="Kono T."/>
            <person name="Mallez S."/>
            <person name="Becker A."/>
            <person name="Gohl D.M."/>
            <person name="Silverstein K.A.T."/>
            <person name="Koren S."/>
            <person name="Bechman K.B."/>
            <person name="Herman A."/>
            <person name="Abrahante J.E."/>
            <person name="Garbe J."/>
        </authorList>
    </citation>
    <scope>NUCLEOTIDE SEQUENCE</scope>
    <source>
        <strain evidence="2">Duluth1</strain>
        <tissue evidence="2">Whole animal</tissue>
    </source>
</reference>
<protein>
    <submittedName>
        <fullName evidence="2">Uncharacterized protein</fullName>
    </submittedName>
</protein>
<dbReference type="Proteomes" id="UP000828390">
    <property type="component" value="Unassembled WGS sequence"/>
</dbReference>
<keyword evidence="3" id="KW-1185">Reference proteome</keyword>
<sequence>MASTEKTLESLANRLLDLDAKIQNTEAIERQKITNKDTYDFVESKKIRTLKEKHNRI</sequence>
<organism evidence="2 3">
    <name type="scientific">Dreissena polymorpha</name>
    <name type="common">Zebra mussel</name>
    <name type="synonym">Mytilus polymorpha</name>
    <dbReference type="NCBI Taxonomy" id="45954"/>
    <lineage>
        <taxon>Eukaryota</taxon>
        <taxon>Metazoa</taxon>
        <taxon>Spiralia</taxon>
        <taxon>Lophotrochozoa</taxon>
        <taxon>Mollusca</taxon>
        <taxon>Bivalvia</taxon>
        <taxon>Autobranchia</taxon>
        <taxon>Heteroconchia</taxon>
        <taxon>Euheterodonta</taxon>
        <taxon>Imparidentia</taxon>
        <taxon>Neoheterodontei</taxon>
        <taxon>Myida</taxon>
        <taxon>Dreissenoidea</taxon>
        <taxon>Dreissenidae</taxon>
        <taxon>Dreissena</taxon>
    </lineage>
</organism>
<accession>A0A9D4BD37</accession>
<name>A0A9D4BD37_DREPO</name>
<dbReference type="EMBL" id="JAIWYP010000016">
    <property type="protein sequence ID" value="KAH3698196.1"/>
    <property type="molecule type" value="Genomic_DNA"/>
</dbReference>
<evidence type="ECO:0000313" key="2">
    <source>
        <dbReference type="EMBL" id="KAH3698196.1"/>
    </source>
</evidence>
<reference evidence="2" key="1">
    <citation type="journal article" date="2019" name="bioRxiv">
        <title>The Genome of the Zebra Mussel, Dreissena polymorpha: A Resource for Invasive Species Research.</title>
        <authorList>
            <person name="McCartney M.A."/>
            <person name="Auch B."/>
            <person name="Kono T."/>
            <person name="Mallez S."/>
            <person name="Zhang Y."/>
            <person name="Obille A."/>
            <person name="Becker A."/>
            <person name="Abrahante J.E."/>
            <person name="Garbe J."/>
            <person name="Badalamenti J.P."/>
            <person name="Herman A."/>
            <person name="Mangelson H."/>
            <person name="Liachko I."/>
            <person name="Sullivan S."/>
            <person name="Sone E.D."/>
            <person name="Koren S."/>
            <person name="Silverstein K.A.T."/>
            <person name="Beckman K.B."/>
            <person name="Gohl D.M."/>
        </authorList>
    </citation>
    <scope>NUCLEOTIDE SEQUENCE</scope>
    <source>
        <strain evidence="2">Duluth1</strain>
        <tissue evidence="2">Whole animal</tissue>
    </source>
</reference>
<dbReference type="AlphaFoldDB" id="A0A9D4BD37"/>
<keyword evidence="1" id="KW-0175">Coiled coil</keyword>
<gene>
    <name evidence="2" type="ORF">DPMN_085715</name>
</gene>
<evidence type="ECO:0000256" key="1">
    <source>
        <dbReference type="SAM" id="Coils"/>
    </source>
</evidence>
<evidence type="ECO:0000313" key="3">
    <source>
        <dbReference type="Proteomes" id="UP000828390"/>
    </source>
</evidence>
<proteinExistence type="predicted"/>
<comment type="caution">
    <text evidence="2">The sequence shown here is derived from an EMBL/GenBank/DDBJ whole genome shotgun (WGS) entry which is preliminary data.</text>
</comment>
<feature type="coiled-coil region" evidence="1">
    <location>
        <begin position="1"/>
        <end position="28"/>
    </location>
</feature>